<dbReference type="Proteomes" id="UP000502415">
    <property type="component" value="Chromosome"/>
</dbReference>
<protein>
    <submittedName>
        <fullName evidence="1">Uncharacterized protein</fullName>
    </submittedName>
</protein>
<keyword evidence="2" id="KW-1185">Reference proteome</keyword>
<sequence length="220" mass="22615">MNTRNTGGADQAAHQLQRRLGERALLGRRVEGDRLALADATLLAALDGSRPLTAGERAALQASPLTARRLRQLALERRARSAADANGADANGAGSVVREAAGGWRGSRGMLRAASSGAVAALATDDGCWTLHLLRQEGAWRAILQLSADAPFAAQLLAARTPLRVCDGAGAVLLQGCLDDDGECEAAWPFAAAPGAHLQAHGAGFSVEPCSAAPSAREPS</sequence>
<reference evidence="1 2" key="1">
    <citation type="submission" date="2020-04" db="EMBL/GenBank/DDBJ databases">
        <title>Genome sequencing of novel species.</title>
        <authorList>
            <person name="Heo J."/>
            <person name="Kim S.-J."/>
            <person name="Kim J.-S."/>
            <person name="Hong S.-B."/>
            <person name="Kwon S.-W."/>
        </authorList>
    </citation>
    <scope>NUCLEOTIDE SEQUENCE [LARGE SCALE GENOMIC DNA]</scope>
    <source>
        <strain evidence="1 2">GN2-R2</strain>
    </source>
</reference>
<organism evidence="1 2">
    <name type="scientific">Massilia forsythiae</name>
    <dbReference type="NCBI Taxonomy" id="2728020"/>
    <lineage>
        <taxon>Bacteria</taxon>
        <taxon>Pseudomonadati</taxon>
        <taxon>Pseudomonadota</taxon>
        <taxon>Betaproteobacteria</taxon>
        <taxon>Burkholderiales</taxon>
        <taxon>Oxalobacteraceae</taxon>
        <taxon>Telluria group</taxon>
        <taxon>Massilia</taxon>
    </lineage>
</organism>
<dbReference type="KEGG" id="mfy:HH212_23890"/>
<dbReference type="AlphaFoldDB" id="A0A7Z2ZUV2"/>
<gene>
    <name evidence="1" type="ORF">HH212_23890</name>
</gene>
<dbReference type="EMBL" id="CP051685">
    <property type="protein sequence ID" value="QJE02680.1"/>
    <property type="molecule type" value="Genomic_DNA"/>
</dbReference>
<name>A0A7Z2ZUV2_9BURK</name>
<evidence type="ECO:0000313" key="1">
    <source>
        <dbReference type="EMBL" id="QJE02680.1"/>
    </source>
</evidence>
<dbReference type="RefSeq" id="WP_170204762.1">
    <property type="nucleotide sequence ID" value="NZ_CP051685.1"/>
</dbReference>
<evidence type="ECO:0000313" key="2">
    <source>
        <dbReference type="Proteomes" id="UP000502415"/>
    </source>
</evidence>
<proteinExistence type="predicted"/>
<accession>A0A7Z2ZUV2</accession>